<protein>
    <submittedName>
        <fullName evidence="2">Uncharacterized protein</fullName>
    </submittedName>
</protein>
<organism evidence="2 3">
    <name type="scientific">Panicum virgatum</name>
    <name type="common">Blackwell switchgrass</name>
    <dbReference type="NCBI Taxonomy" id="38727"/>
    <lineage>
        <taxon>Eukaryota</taxon>
        <taxon>Viridiplantae</taxon>
        <taxon>Streptophyta</taxon>
        <taxon>Embryophyta</taxon>
        <taxon>Tracheophyta</taxon>
        <taxon>Spermatophyta</taxon>
        <taxon>Magnoliopsida</taxon>
        <taxon>Liliopsida</taxon>
        <taxon>Poales</taxon>
        <taxon>Poaceae</taxon>
        <taxon>PACMAD clade</taxon>
        <taxon>Panicoideae</taxon>
        <taxon>Panicodae</taxon>
        <taxon>Paniceae</taxon>
        <taxon>Panicinae</taxon>
        <taxon>Panicum</taxon>
        <taxon>Panicum sect. Hiantes</taxon>
    </lineage>
</organism>
<evidence type="ECO:0000313" key="2">
    <source>
        <dbReference type="EMBL" id="KAG2556313.1"/>
    </source>
</evidence>
<gene>
    <name evidence="2" type="ORF">PVAP13_8NG084301</name>
</gene>
<dbReference type="AlphaFoldDB" id="A0A8T0P3J3"/>
<accession>A0A8T0P3J3</accession>
<feature type="region of interest" description="Disordered" evidence="1">
    <location>
        <begin position="21"/>
        <end position="40"/>
    </location>
</feature>
<proteinExistence type="predicted"/>
<dbReference type="EMBL" id="CM029052">
    <property type="protein sequence ID" value="KAG2556313.1"/>
    <property type="molecule type" value="Genomic_DNA"/>
</dbReference>
<feature type="compositionally biased region" description="Basic and acidic residues" evidence="1">
    <location>
        <begin position="105"/>
        <end position="114"/>
    </location>
</feature>
<sequence>MNPRERVFVSLSNIANQVHARRGHGRLQRRVQSPSSGEDDVAGGVRGLFWLASAGGERAPRGRAGTARASGEQAGARRAARSTRAGGLFWLASVGGVRAAERRASGQARGERRAASGARAGGRVASRELAGTRRAARGWTGRAARRRAAERPVAHGQVALNGCEWLDGEWREERQVTQSGSRDETQKTQRSGFKHVDS</sequence>
<feature type="compositionally biased region" description="Low complexity" evidence="1">
    <location>
        <begin position="115"/>
        <end position="128"/>
    </location>
</feature>
<keyword evidence="3" id="KW-1185">Reference proteome</keyword>
<name>A0A8T0P3J3_PANVG</name>
<feature type="compositionally biased region" description="Basic and acidic residues" evidence="1">
    <location>
        <begin position="173"/>
        <end position="187"/>
    </location>
</feature>
<feature type="region of interest" description="Disordered" evidence="1">
    <location>
        <begin position="105"/>
        <end position="143"/>
    </location>
</feature>
<comment type="caution">
    <text evidence="2">The sequence shown here is derived from an EMBL/GenBank/DDBJ whole genome shotgun (WGS) entry which is preliminary data.</text>
</comment>
<dbReference type="Proteomes" id="UP000823388">
    <property type="component" value="Chromosome 8N"/>
</dbReference>
<evidence type="ECO:0000313" key="3">
    <source>
        <dbReference type="Proteomes" id="UP000823388"/>
    </source>
</evidence>
<feature type="region of interest" description="Disordered" evidence="1">
    <location>
        <begin position="57"/>
        <end position="78"/>
    </location>
</feature>
<evidence type="ECO:0000256" key="1">
    <source>
        <dbReference type="SAM" id="MobiDB-lite"/>
    </source>
</evidence>
<reference evidence="2" key="1">
    <citation type="submission" date="2020-05" db="EMBL/GenBank/DDBJ databases">
        <title>WGS assembly of Panicum virgatum.</title>
        <authorList>
            <person name="Lovell J.T."/>
            <person name="Jenkins J."/>
            <person name="Shu S."/>
            <person name="Juenger T.E."/>
            <person name="Schmutz J."/>
        </authorList>
    </citation>
    <scope>NUCLEOTIDE SEQUENCE</scope>
    <source>
        <strain evidence="2">AP13</strain>
    </source>
</reference>
<feature type="region of interest" description="Disordered" evidence="1">
    <location>
        <begin position="173"/>
        <end position="198"/>
    </location>
</feature>